<feature type="compositionally biased region" description="Polar residues" evidence="1">
    <location>
        <begin position="55"/>
        <end position="67"/>
    </location>
</feature>
<keyword evidence="3" id="KW-1185">Reference proteome</keyword>
<evidence type="ECO:0000313" key="3">
    <source>
        <dbReference type="Proteomes" id="UP001472677"/>
    </source>
</evidence>
<name>A0ABR2CYS8_9ROSI</name>
<dbReference type="Proteomes" id="UP001472677">
    <property type="component" value="Unassembled WGS sequence"/>
</dbReference>
<evidence type="ECO:0000313" key="2">
    <source>
        <dbReference type="EMBL" id="KAK8524924.1"/>
    </source>
</evidence>
<accession>A0ABR2CYS8</accession>
<organism evidence="2 3">
    <name type="scientific">Hibiscus sabdariffa</name>
    <name type="common">roselle</name>
    <dbReference type="NCBI Taxonomy" id="183260"/>
    <lineage>
        <taxon>Eukaryota</taxon>
        <taxon>Viridiplantae</taxon>
        <taxon>Streptophyta</taxon>
        <taxon>Embryophyta</taxon>
        <taxon>Tracheophyta</taxon>
        <taxon>Spermatophyta</taxon>
        <taxon>Magnoliopsida</taxon>
        <taxon>eudicotyledons</taxon>
        <taxon>Gunneridae</taxon>
        <taxon>Pentapetalae</taxon>
        <taxon>rosids</taxon>
        <taxon>malvids</taxon>
        <taxon>Malvales</taxon>
        <taxon>Malvaceae</taxon>
        <taxon>Malvoideae</taxon>
        <taxon>Hibiscus</taxon>
    </lineage>
</organism>
<dbReference type="EMBL" id="JBBPBM010000041">
    <property type="protein sequence ID" value="KAK8524924.1"/>
    <property type="molecule type" value="Genomic_DNA"/>
</dbReference>
<gene>
    <name evidence="2" type="ORF">V6N12_029775</name>
</gene>
<reference evidence="2 3" key="1">
    <citation type="journal article" date="2024" name="G3 (Bethesda)">
        <title>Genome assembly of Hibiscus sabdariffa L. provides insights into metabolisms of medicinal natural products.</title>
        <authorList>
            <person name="Kim T."/>
        </authorList>
    </citation>
    <scope>NUCLEOTIDE SEQUENCE [LARGE SCALE GENOMIC DNA]</scope>
    <source>
        <strain evidence="2">TK-2024</strain>
        <tissue evidence="2">Old leaves</tissue>
    </source>
</reference>
<evidence type="ECO:0000256" key="1">
    <source>
        <dbReference type="SAM" id="MobiDB-lite"/>
    </source>
</evidence>
<comment type="caution">
    <text evidence="2">The sequence shown here is derived from an EMBL/GenBank/DDBJ whole genome shotgun (WGS) entry which is preliminary data.</text>
</comment>
<feature type="region of interest" description="Disordered" evidence="1">
    <location>
        <begin position="46"/>
        <end position="67"/>
    </location>
</feature>
<proteinExistence type="predicted"/>
<protein>
    <submittedName>
        <fullName evidence="2">Uncharacterized protein</fullName>
    </submittedName>
</protein>
<sequence>MFTGAKTTMDLKALVQLSWSTHTLPCRKQATHTEVAVLPSNSSHQRLDPCRPWSGTGSEQRFSGHSSRSAQVTGKFNQIIGTSCFKQRKEVGKSGIYIYDDYLAMAFGMIMDDATNVVNKNRLPLFNASV</sequence>